<evidence type="ECO:0000313" key="3">
    <source>
        <dbReference type="Proteomes" id="UP000828390"/>
    </source>
</evidence>
<gene>
    <name evidence="2" type="ORF">DPMN_162938</name>
</gene>
<reference evidence="2" key="2">
    <citation type="submission" date="2020-11" db="EMBL/GenBank/DDBJ databases">
        <authorList>
            <person name="McCartney M.A."/>
            <person name="Auch B."/>
            <person name="Kono T."/>
            <person name="Mallez S."/>
            <person name="Becker A."/>
            <person name="Gohl D.M."/>
            <person name="Silverstein K.A.T."/>
            <person name="Koren S."/>
            <person name="Bechman K.B."/>
            <person name="Herman A."/>
            <person name="Abrahante J.E."/>
            <person name="Garbe J."/>
        </authorList>
    </citation>
    <scope>NUCLEOTIDE SEQUENCE</scope>
    <source>
        <strain evidence="2">Duluth1</strain>
        <tissue evidence="2">Whole animal</tissue>
    </source>
</reference>
<evidence type="ECO:0000313" key="2">
    <source>
        <dbReference type="EMBL" id="KAH3784866.1"/>
    </source>
</evidence>
<dbReference type="Proteomes" id="UP000828390">
    <property type="component" value="Unassembled WGS sequence"/>
</dbReference>
<feature type="region of interest" description="Disordered" evidence="1">
    <location>
        <begin position="328"/>
        <end position="349"/>
    </location>
</feature>
<dbReference type="EMBL" id="JAIWYP010000008">
    <property type="protein sequence ID" value="KAH3784866.1"/>
    <property type="molecule type" value="Genomic_DNA"/>
</dbReference>
<proteinExistence type="predicted"/>
<keyword evidence="3" id="KW-1185">Reference proteome</keyword>
<feature type="region of interest" description="Disordered" evidence="1">
    <location>
        <begin position="1"/>
        <end position="22"/>
    </location>
</feature>
<comment type="caution">
    <text evidence="2">The sequence shown here is derived from an EMBL/GenBank/DDBJ whole genome shotgun (WGS) entry which is preliminary data.</text>
</comment>
<name>A0A9D4IQW9_DREPO</name>
<accession>A0A9D4IQW9</accession>
<reference evidence="2" key="1">
    <citation type="journal article" date="2019" name="bioRxiv">
        <title>The Genome of the Zebra Mussel, Dreissena polymorpha: A Resource for Invasive Species Research.</title>
        <authorList>
            <person name="McCartney M.A."/>
            <person name="Auch B."/>
            <person name="Kono T."/>
            <person name="Mallez S."/>
            <person name="Zhang Y."/>
            <person name="Obille A."/>
            <person name="Becker A."/>
            <person name="Abrahante J.E."/>
            <person name="Garbe J."/>
            <person name="Badalamenti J.P."/>
            <person name="Herman A."/>
            <person name="Mangelson H."/>
            <person name="Liachko I."/>
            <person name="Sullivan S."/>
            <person name="Sone E.D."/>
            <person name="Koren S."/>
            <person name="Silverstein K.A.T."/>
            <person name="Beckman K.B."/>
            <person name="Gohl D.M."/>
        </authorList>
    </citation>
    <scope>NUCLEOTIDE SEQUENCE</scope>
    <source>
        <strain evidence="2">Duluth1</strain>
        <tissue evidence="2">Whole animal</tissue>
    </source>
</reference>
<sequence>MISSGKARKSSVHRHYNKRAPAVRQKSERCQCAQELAVIKDTATSPQASVLCIKQSRHISDNLRSEQINCIKTGNLNIKTDILNCLNAVNSVSTATLQAMRNLTGSLVSRIVEVEDRVWNVEVQLKSENINVTNCYCDEGDLNTPSNSRTHTDTEDCVDSIHKRPNIVPPTELIGKHIPVRVTKRNDDADTQSAGCFRRVETRRIKRFCVLGLSSRVNTDILKTVLEQKGPQVRCMRVYPLRKNPRKVLLKLTLTSNDQAGLVRTNNFWPDYVKCVPWISRDAQRKHPSTRATSEQGSRYYYGGHWSMTQDYKRRLKGPMYQPPRFRTRMPSNSIGTPNRYSALSVDVD</sequence>
<feature type="compositionally biased region" description="Basic residues" evidence="1">
    <location>
        <begin position="1"/>
        <end position="18"/>
    </location>
</feature>
<dbReference type="AlphaFoldDB" id="A0A9D4IQW9"/>
<feature type="compositionally biased region" description="Polar residues" evidence="1">
    <location>
        <begin position="330"/>
        <end position="342"/>
    </location>
</feature>
<evidence type="ECO:0000256" key="1">
    <source>
        <dbReference type="SAM" id="MobiDB-lite"/>
    </source>
</evidence>
<organism evidence="2 3">
    <name type="scientific">Dreissena polymorpha</name>
    <name type="common">Zebra mussel</name>
    <name type="synonym">Mytilus polymorpha</name>
    <dbReference type="NCBI Taxonomy" id="45954"/>
    <lineage>
        <taxon>Eukaryota</taxon>
        <taxon>Metazoa</taxon>
        <taxon>Spiralia</taxon>
        <taxon>Lophotrochozoa</taxon>
        <taxon>Mollusca</taxon>
        <taxon>Bivalvia</taxon>
        <taxon>Autobranchia</taxon>
        <taxon>Heteroconchia</taxon>
        <taxon>Euheterodonta</taxon>
        <taxon>Imparidentia</taxon>
        <taxon>Neoheterodontei</taxon>
        <taxon>Myida</taxon>
        <taxon>Dreissenoidea</taxon>
        <taxon>Dreissenidae</taxon>
        <taxon>Dreissena</taxon>
    </lineage>
</organism>
<protein>
    <submittedName>
        <fullName evidence="2">Uncharacterized protein</fullName>
    </submittedName>
</protein>